<organism evidence="1 2">
    <name type="scientific">Pistacia atlantica</name>
    <dbReference type="NCBI Taxonomy" id="434234"/>
    <lineage>
        <taxon>Eukaryota</taxon>
        <taxon>Viridiplantae</taxon>
        <taxon>Streptophyta</taxon>
        <taxon>Embryophyta</taxon>
        <taxon>Tracheophyta</taxon>
        <taxon>Spermatophyta</taxon>
        <taxon>Magnoliopsida</taxon>
        <taxon>eudicotyledons</taxon>
        <taxon>Gunneridae</taxon>
        <taxon>Pentapetalae</taxon>
        <taxon>rosids</taxon>
        <taxon>malvids</taxon>
        <taxon>Sapindales</taxon>
        <taxon>Anacardiaceae</taxon>
        <taxon>Pistacia</taxon>
    </lineage>
</organism>
<comment type="caution">
    <text evidence="1">The sequence shown here is derived from an EMBL/GenBank/DDBJ whole genome shotgun (WGS) entry which is preliminary data.</text>
</comment>
<dbReference type="Proteomes" id="UP001164250">
    <property type="component" value="Chromosome 3"/>
</dbReference>
<keyword evidence="2" id="KW-1185">Reference proteome</keyword>
<proteinExistence type="predicted"/>
<gene>
    <name evidence="1" type="ORF">Patl1_05663</name>
</gene>
<protein>
    <submittedName>
        <fullName evidence="1">Uncharacterized protein</fullName>
    </submittedName>
</protein>
<dbReference type="EMBL" id="CM047899">
    <property type="protein sequence ID" value="KAJ0100856.1"/>
    <property type="molecule type" value="Genomic_DNA"/>
</dbReference>
<reference evidence="2" key="1">
    <citation type="journal article" date="2023" name="G3 (Bethesda)">
        <title>Genome assembly and association tests identify interacting loci associated with vigor, precocity, and sex in interspecific pistachio rootstocks.</title>
        <authorList>
            <person name="Palmer W."/>
            <person name="Jacygrad E."/>
            <person name="Sagayaradj S."/>
            <person name="Cavanaugh K."/>
            <person name="Han R."/>
            <person name="Bertier L."/>
            <person name="Beede B."/>
            <person name="Kafkas S."/>
            <person name="Golino D."/>
            <person name="Preece J."/>
            <person name="Michelmore R."/>
        </authorList>
    </citation>
    <scope>NUCLEOTIDE SEQUENCE [LARGE SCALE GENOMIC DNA]</scope>
</reference>
<name>A0ACC1BP73_9ROSI</name>
<accession>A0ACC1BP73</accession>
<evidence type="ECO:0000313" key="1">
    <source>
        <dbReference type="EMBL" id="KAJ0100856.1"/>
    </source>
</evidence>
<sequence>MVKQHLDSFSYFVNTGVKKIVRANDRIVSGIDPSIFLSHAEKTIMEKNDIIIGRMPVMLQSCFCVLHGKDLTELSRLGECPLDPGGYFIVKGT</sequence>
<evidence type="ECO:0000313" key="2">
    <source>
        <dbReference type="Proteomes" id="UP001164250"/>
    </source>
</evidence>